<protein>
    <submittedName>
        <fullName evidence="1">Uncharacterized protein</fullName>
    </submittedName>
</protein>
<accession>A0A135SUI7</accession>
<reference evidence="1 2" key="1">
    <citation type="submission" date="2014-02" db="EMBL/GenBank/DDBJ databases">
        <title>The genome sequence of Colletotrichum simmondsii CBS122122.</title>
        <authorList>
            <person name="Baroncelli R."/>
            <person name="Thon M.R."/>
        </authorList>
    </citation>
    <scope>NUCLEOTIDE SEQUENCE [LARGE SCALE GENOMIC DNA]</scope>
    <source>
        <strain evidence="1 2">CBS122122</strain>
    </source>
</reference>
<sequence>MYNREERTRRLPPSLPFEASSFTLPVIECKALELEPECRSRHGNGLRCVDCANQNNSCKKDVDSCTRVLRLTTPSAIMLSPDSFTLETLLKASPALPRHTPVHRPICKSWKYTISPQQPHKKGIPLDFFKIVQGTL</sequence>
<dbReference type="Proteomes" id="UP000070328">
    <property type="component" value="Unassembled WGS sequence"/>
</dbReference>
<evidence type="ECO:0000313" key="2">
    <source>
        <dbReference type="Proteomes" id="UP000070328"/>
    </source>
</evidence>
<dbReference type="AlphaFoldDB" id="A0A135SUI7"/>
<evidence type="ECO:0000313" key="1">
    <source>
        <dbReference type="EMBL" id="KXH39589.1"/>
    </source>
</evidence>
<dbReference type="EMBL" id="JFBX01000393">
    <property type="protein sequence ID" value="KXH39589.1"/>
    <property type="molecule type" value="Genomic_DNA"/>
</dbReference>
<comment type="caution">
    <text evidence="1">The sequence shown here is derived from an EMBL/GenBank/DDBJ whole genome shotgun (WGS) entry which is preliminary data.</text>
</comment>
<keyword evidence="2" id="KW-1185">Reference proteome</keyword>
<gene>
    <name evidence="1" type="ORF">CSIM01_06644</name>
</gene>
<organism evidence="1 2">
    <name type="scientific">Colletotrichum simmondsii</name>
    <dbReference type="NCBI Taxonomy" id="703756"/>
    <lineage>
        <taxon>Eukaryota</taxon>
        <taxon>Fungi</taxon>
        <taxon>Dikarya</taxon>
        <taxon>Ascomycota</taxon>
        <taxon>Pezizomycotina</taxon>
        <taxon>Sordariomycetes</taxon>
        <taxon>Hypocreomycetidae</taxon>
        <taxon>Glomerellales</taxon>
        <taxon>Glomerellaceae</taxon>
        <taxon>Colletotrichum</taxon>
        <taxon>Colletotrichum acutatum species complex</taxon>
    </lineage>
</organism>
<proteinExistence type="predicted"/>
<name>A0A135SUI7_9PEZI</name>